<proteinExistence type="predicted"/>
<evidence type="ECO:0000313" key="3">
    <source>
        <dbReference type="Proteomes" id="UP001239909"/>
    </source>
</evidence>
<organism evidence="2 3">
    <name type="scientific">Paralimibaculum aggregatum</name>
    <dbReference type="NCBI Taxonomy" id="3036245"/>
    <lineage>
        <taxon>Bacteria</taxon>
        <taxon>Pseudomonadati</taxon>
        <taxon>Pseudomonadota</taxon>
        <taxon>Alphaproteobacteria</taxon>
        <taxon>Rhodobacterales</taxon>
        <taxon>Paracoccaceae</taxon>
        <taxon>Paralimibaculum</taxon>
    </lineage>
</organism>
<dbReference type="Pfam" id="PF00701">
    <property type="entry name" value="DHDPS"/>
    <property type="match status" value="1"/>
</dbReference>
<dbReference type="InterPro" id="IPR013785">
    <property type="entry name" value="Aldolase_TIM"/>
</dbReference>
<dbReference type="Proteomes" id="UP001239909">
    <property type="component" value="Unassembled WGS sequence"/>
</dbReference>
<dbReference type="InterPro" id="IPR002220">
    <property type="entry name" value="DapA-like"/>
</dbReference>
<dbReference type="EMBL" id="BSYI01000049">
    <property type="protein sequence ID" value="GMG85050.1"/>
    <property type="molecule type" value="Genomic_DNA"/>
</dbReference>
<sequence length="363" mass="39615">MTPDSIPAAALARFRRGTALPAHPLALDARRRLDPVRQRAVTRYYLDAGAGGVAVGVHTTQFAIREAGLYEPVLRLAAETVADWAEDPRLLVAGVTGRTAQAVAEAETARALGYHFVLLNLARMKGASEAELLEHCRAVAAVMPVIGFSLLPSVGGFHLSYGFWRAFAGIENVAGIKMAPFDRYRTLEIVRAVQDAGAADRVTLYTGNDDHIVLDLLQPFAIRSEDGRSETRVRIRGGLLGHWSVWTRTAVELLDRVHALPDGVDIPEDLLAQDSIVTDCNLAIYDAINDLRGCIPGCLEVLRRQGLLAGTWCLDPAEVMSPGQAAEIDRVYRQYPEMNDDAFVRANLDRWLSDAGKSRPLVA</sequence>
<dbReference type="SMART" id="SM01130">
    <property type="entry name" value="DHDPS"/>
    <property type="match status" value="1"/>
</dbReference>
<name>A0ABQ6LSJ8_9RHOB</name>
<dbReference type="PANTHER" id="PTHR12128:SF51">
    <property type="entry name" value="BLL4205 PROTEIN"/>
    <property type="match status" value="1"/>
</dbReference>
<reference evidence="2 3" key="1">
    <citation type="submission" date="2023-04" db="EMBL/GenBank/DDBJ databases">
        <title>Marinoamorphus aggregata gen. nov., sp. Nov., isolate from tissue of brittle star Ophioplocus japonicus.</title>
        <authorList>
            <person name="Kawano K."/>
            <person name="Sawayama S."/>
            <person name="Nakagawa S."/>
        </authorList>
    </citation>
    <scope>NUCLEOTIDE SEQUENCE [LARGE SCALE GENOMIC DNA]</scope>
    <source>
        <strain evidence="2 3">NKW23</strain>
    </source>
</reference>
<accession>A0ABQ6LSJ8</accession>
<protein>
    <submittedName>
        <fullName evidence="2">Dihydrodipicolinate synthase family protein</fullName>
    </submittedName>
</protein>
<dbReference type="RefSeq" id="WP_285674274.1">
    <property type="nucleotide sequence ID" value="NZ_BSYI01000049.1"/>
</dbReference>
<gene>
    <name evidence="2" type="ORF">LNKW23_42660</name>
</gene>
<dbReference type="PANTHER" id="PTHR12128">
    <property type="entry name" value="DIHYDRODIPICOLINATE SYNTHASE"/>
    <property type="match status" value="1"/>
</dbReference>
<comment type="caution">
    <text evidence="2">The sequence shown here is derived from an EMBL/GenBank/DDBJ whole genome shotgun (WGS) entry which is preliminary data.</text>
</comment>
<evidence type="ECO:0000313" key="2">
    <source>
        <dbReference type="EMBL" id="GMG85050.1"/>
    </source>
</evidence>
<keyword evidence="3" id="KW-1185">Reference proteome</keyword>
<keyword evidence="1" id="KW-0456">Lyase</keyword>
<dbReference type="SUPFAM" id="SSF51569">
    <property type="entry name" value="Aldolase"/>
    <property type="match status" value="1"/>
</dbReference>
<dbReference type="Gene3D" id="3.20.20.70">
    <property type="entry name" value="Aldolase class I"/>
    <property type="match status" value="1"/>
</dbReference>
<evidence type="ECO:0000256" key="1">
    <source>
        <dbReference type="ARBA" id="ARBA00023239"/>
    </source>
</evidence>